<evidence type="ECO:0000259" key="1">
    <source>
        <dbReference type="PROSITE" id="PS51379"/>
    </source>
</evidence>
<dbReference type="AlphaFoldDB" id="A0A7J0BDR6"/>
<feature type="domain" description="4Fe-4S ferredoxin-type" evidence="1">
    <location>
        <begin position="272"/>
        <end position="299"/>
    </location>
</feature>
<comment type="caution">
    <text evidence="2">The sequence shown here is derived from an EMBL/GenBank/DDBJ whole genome shotgun (WGS) entry which is preliminary data.</text>
</comment>
<dbReference type="EMBL" id="BLVO01000004">
    <property type="protein sequence ID" value="GFM31840.1"/>
    <property type="molecule type" value="Genomic_DNA"/>
</dbReference>
<accession>A0A7J0BDR6</accession>
<protein>
    <recommendedName>
        <fullName evidence="1">4Fe-4S ferredoxin-type domain-containing protein</fullName>
    </recommendedName>
</protein>
<reference evidence="2 3" key="1">
    <citation type="submission" date="2020-05" db="EMBL/GenBank/DDBJ databases">
        <title>Draft genome sequence of Desulfovibrio sp. strain HN2T.</title>
        <authorList>
            <person name="Ueno A."/>
            <person name="Tamazawa S."/>
            <person name="Tamamura S."/>
            <person name="Murakami T."/>
            <person name="Kiyama T."/>
            <person name="Inomata H."/>
            <person name="Amano Y."/>
            <person name="Miyakawa K."/>
            <person name="Tamaki H."/>
            <person name="Naganuma T."/>
            <person name="Kaneko K."/>
        </authorList>
    </citation>
    <scope>NUCLEOTIDE SEQUENCE [LARGE SCALE GENOMIC DNA]</scope>
    <source>
        <strain evidence="2 3">HN2</strain>
    </source>
</reference>
<proteinExistence type="predicted"/>
<dbReference type="Proteomes" id="UP000503840">
    <property type="component" value="Unassembled WGS sequence"/>
</dbReference>
<evidence type="ECO:0000313" key="3">
    <source>
        <dbReference type="Proteomes" id="UP000503840"/>
    </source>
</evidence>
<dbReference type="PANTHER" id="PTHR43534:SF1">
    <property type="entry name" value="4FE-4S CLUSTER CONTAINING PARA FAMILY ATPASE PROTEIN"/>
    <property type="match status" value="1"/>
</dbReference>
<dbReference type="PANTHER" id="PTHR43534">
    <property type="entry name" value="MIND SUPERFAMILY P-LOOP ATPASE CONTAINING AN INSERTED FERREDOXIN DOMAIN"/>
    <property type="match status" value="1"/>
</dbReference>
<sequence length="320" mass="35920">MLQFERVLEHIAHPSTVQLYREFRKKEDFSFAEFLHGYFYLRFPYFYIGIGKGHHPLSRYLSEPLCWIADRLGLWKESDFASPKGTGGFADTYHGKVLRTESARKLIMVKRSIALPNLEKVLPYSSAKDLILEHPDHIVLFDCPCRVNSENPCLPLDVCMIVGEPFVTFVEEHHPDKTRRVTPDEAVRVIEEENRRGHVTHAFFKEAVLGRYYAICNCCSCCCGAMRAHFNGVPMLESSGYLATVDAERCVGCGKCAKKCQFSAIHMDGGTAVVDAAECMGCGVCRFQCANDAISLVRNSEASDPLEIDSLMSGRKDEAA</sequence>
<organism evidence="2 3">
    <name type="scientific">Desulfovibrio subterraneus</name>
    <dbReference type="NCBI Taxonomy" id="2718620"/>
    <lineage>
        <taxon>Bacteria</taxon>
        <taxon>Pseudomonadati</taxon>
        <taxon>Thermodesulfobacteriota</taxon>
        <taxon>Desulfovibrionia</taxon>
        <taxon>Desulfovibrionales</taxon>
        <taxon>Desulfovibrionaceae</taxon>
        <taxon>Desulfovibrio</taxon>
    </lineage>
</organism>
<evidence type="ECO:0000313" key="2">
    <source>
        <dbReference type="EMBL" id="GFM31840.1"/>
    </source>
</evidence>
<keyword evidence="3" id="KW-1185">Reference proteome</keyword>
<name>A0A7J0BDR6_9BACT</name>
<gene>
    <name evidence="2" type="ORF">DSM101010T_02050</name>
</gene>
<dbReference type="SUPFAM" id="SSF54862">
    <property type="entry name" value="4Fe-4S ferredoxins"/>
    <property type="match status" value="1"/>
</dbReference>
<dbReference type="PROSITE" id="PS51379">
    <property type="entry name" value="4FE4S_FER_2"/>
    <property type="match status" value="2"/>
</dbReference>
<dbReference type="InterPro" id="IPR017896">
    <property type="entry name" value="4Fe4S_Fe-S-bd"/>
</dbReference>
<feature type="domain" description="4Fe-4S ferredoxin-type" evidence="1">
    <location>
        <begin position="241"/>
        <end position="270"/>
    </location>
</feature>
<dbReference type="Pfam" id="PF00037">
    <property type="entry name" value="Fer4"/>
    <property type="match status" value="1"/>
</dbReference>
<dbReference type="RefSeq" id="WP_174403538.1">
    <property type="nucleotide sequence ID" value="NZ_BLVO01000004.1"/>
</dbReference>
<dbReference type="Gene3D" id="3.30.70.20">
    <property type="match status" value="1"/>
</dbReference>